<accession>A0A4Y2CAD7</accession>
<keyword evidence="4" id="KW-1185">Reference proteome</keyword>
<comment type="caution">
    <text evidence="2">The sequence shown here is derived from an EMBL/GenBank/DDBJ whole genome shotgun (WGS) entry which is preliminary data.</text>
</comment>
<reference evidence="2 4" key="1">
    <citation type="journal article" date="2019" name="Sci. Rep.">
        <title>Orb-weaving spider Araneus ventricosus genome elucidates the spidroin gene catalogue.</title>
        <authorList>
            <person name="Kono N."/>
            <person name="Nakamura H."/>
            <person name="Ohtoshi R."/>
            <person name="Moran D.A.P."/>
            <person name="Shinohara A."/>
            <person name="Yoshida Y."/>
            <person name="Fujiwara M."/>
            <person name="Mori M."/>
            <person name="Tomita M."/>
            <person name="Arakawa K."/>
        </authorList>
    </citation>
    <scope>NUCLEOTIDE SEQUENCE [LARGE SCALE GENOMIC DNA]</scope>
</reference>
<dbReference type="AlphaFoldDB" id="A0A4Y2CAD7"/>
<dbReference type="Proteomes" id="UP000499080">
    <property type="component" value="Unassembled WGS sequence"/>
</dbReference>
<evidence type="ECO:0000256" key="1">
    <source>
        <dbReference type="SAM" id="MobiDB-lite"/>
    </source>
</evidence>
<organism evidence="2 4">
    <name type="scientific">Araneus ventricosus</name>
    <name type="common">Orbweaver spider</name>
    <name type="synonym">Epeira ventricosa</name>
    <dbReference type="NCBI Taxonomy" id="182803"/>
    <lineage>
        <taxon>Eukaryota</taxon>
        <taxon>Metazoa</taxon>
        <taxon>Ecdysozoa</taxon>
        <taxon>Arthropoda</taxon>
        <taxon>Chelicerata</taxon>
        <taxon>Arachnida</taxon>
        <taxon>Araneae</taxon>
        <taxon>Araneomorphae</taxon>
        <taxon>Entelegynae</taxon>
        <taxon>Araneoidea</taxon>
        <taxon>Araneidae</taxon>
        <taxon>Araneus</taxon>
    </lineage>
</organism>
<protein>
    <submittedName>
        <fullName evidence="2">Uncharacterized protein</fullName>
    </submittedName>
</protein>
<proteinExistence type="predicted"/>
<evidence type="ECO:0000313" key="2">
    <source>
        <dbReference type="EMBL" id="GBM00748.1"/>
    </source>
</evidence>
<evidence type="ECO:0000313" key="3">
    <source>
        <dbReference type="EMBL" id="GBM00781.1"/>
    </source>
</evidence>
<gene>
    <name evidence="2" type="ORF">AVEN_181096_1</name>
    <name evidence="3" type="ORF">AVEN_74492_1</name>
</gene>
<feature type="region of interest" description="Disordered" evidence="1">
    <location>
        <begin position="143"/>
        <end position="170"/>
    </location>
</feature>
<dbReference type="EMBL" id="BGPR01085759">
    <property type="protein sequence ID" value="GBM00781.1"/>
    <property type="molecule type" value="Genomic_DNA"/>
</dbReference>
<evidence type="ECO:0000313" key="4">
    <source>
        <dbReference type="Proteomes" id="UP000499080"/>
    </source>
</evidence>
<sequence>MNEKLERSAGVPDLSNFSFINQSRNYSDLRKTFEYLLPVTEHEYRSRRGDQPEGHPVSGKVGYEWHDAQSGCPGGVGDAIESEICTTPSLPNHPGNLSDSRCNSSSTEAGVLVAITGHGLTPPEGGTYYRWWGQRPPLLYPQGKREPAYLSGSLSYPRDRGARPGENMVT</sequence>
<dbReference type="EMBL" id="BGPR01085752">
    <property type="protein sequence ID" value="GBM00748.1"/>
    <property type="molecule type" value="Genomic_DNA"/>
</dbReference>
<name>A0A4Y2CAD7_ARAVE</name>